<dbReference type="EMBL" id="KL585000">
    <property type="protein sequence ID" value="KEQ80093.1"/>
    <property type="molecule type" value="Genomic_DNA"/>
</dbReference>
<dbReference type="Pfam" id="PF09749">
    <property type="entry name" value="HVSL"/>
    <property type="match status" value="1"/>
</dbReference>
<keyword evidence="2 5" id="KW-0378">Hydrolase</keyword>
<dbReference type="HAMAP" id="MF_03040">
    <property type="entry name" value="USB1"/>
    <property type="match status" value="1"/>
</dbReference>
<comment type="function">
    <text evidence="5">Phosphodiesterase responsible for the U6 snRNA 3' end processing. Acts as an exoribonuclease (RNase) responsible for trimming the poly(U) tract of the last nucleotides in the pre-U6 snRNA molecule, leading to the formation of mature U6 snRNA.</text>
</comment>
<dbReference type="OrthoDB" id="49151at2759"/>
<dbReference type="GO" id="GO:1990838">
    <property type="term" value="F:poly(U)-specific exoribonuclease activity, producing 3' uridine cyclic phosphate ends"/>
    <property type="evidence" value="ECO:0007669"/>
    <property type="project" value="UniProtKB-UniRule"/>
</dbReference>
<protein>
    <recommendedName>
        <fullName evidence="5">U6 snRNA phosphodiesterase</fullName>
        <ecNumber evidence="5">3.1.4.-</ecNumber>
    </recommendedName>
</protein>
<keyword evidence="1 5" id="KW-0540">Nuclease</keyword>
<accession>A0A074X3X3</accession>
<feature type="region of interest" description="Disordered" evidence="6">
    <location>
        <begin position="1"/>
        <end position="31"/>
    </location>
</feature>
<feature type="active site" description="Proton donor/acceptor" evidence="5">
    <location>
        <position position="117"/>
    </location>
</feature>
<organism evidence="7 8">
    <name type="scientific">Aureobasidium pullulans EXF-150</name>
    <dbReference type="NCBI Taxonomy" id="1043002"/>
    <lineage>
        <taxon>Eukaryota</taxon>
        <taxon>Fungi</taxon>
        <taxon>Dikarya</taxon>
        <taxon>Ascomycota</taxon>
        <taxon>Pezizomycotina</taxon>
        <taxon>Dothideomycetes</taxon>
        <taxon>Dothideomycetidae</taxon>
        <taxon>Dothideales</taxon>
        <taxon>Saccotheciaceae</taxon>
        <taxon>Aureobasidium</taxon>
    </lineage>
</organism>
<dbReference type="PANTHER" id="PTHR13522">
    <property type="entry name" value="U6 SNRNA PHOSPHODIESTERASE 1"/>
    <property type="match status" value="1"/>
</dbReference>
<proteinExistence type="inferred from homology"/>
<reference evidence="7 8" key="1">
    <citation type="journal article" date="2014" name="BMC Genomics">
        <title>Genome sequencing of four Aureobasidium pullulans varieties: biotechnological potential, stress tolerance, and description of new species.</title>
        <authorList>
            <person name="Gostin Ar C."/>
            <person name="Ohm R.A."/>
            <person name="Kogej T."/>
            <person name="Sonjak S."/>
            <person name="Turk M."/>
            <person name="Zajc J."/>
            <person name="Zalar P."/>
            <person name="Grube M."/>
            <person name="Sun H."/>
            <person name="Han J."/>
            <person name="Sharma A."/>
            <person name="Chiniquy J."/>
            <person name="Ngan C.Y."/>
            <person name="Lipzen A."/>
            <person name="Barry K."/>
            <person name="Grigoriev I.V."/>
            <person name="Gunde-Cimerman N."/>
        </authorList>
    </citation>
    <scope>NUCLEOTIDE SEQUENCE [LARGE SCALE GENOMIC DNA]</scope>
    <source>
        <strain evidence="7 8">EXF-150</strain>
    </source>
</reference>
<evidence type="ECO:0000313" key="8">
    <source>
        <dbReference type="Proteomes" id="UP000030706"/>
    </source>
</evidence>
<keyword evidence="8" id="KW-1185">Reference proteome</keyword>
<dbReference type="GO" id="GO:0005634">
    <property type="term" value="C:nucleus"/>
    <property type="evidence" value="ECO:0007669"/>
    <property type="project" value="UniProtKB-SubCell"/>
</dbReference>
<evidence type="ECO:0000256" key="5">
    <source>
        <dbReference type="HAMAP-Rule" id="MF_03040"/>
    </source>
</evidence>
<dbReference type="GO" id="GO:0016829">
    <property type="term" value="F:lyase activity"/>
    <property type="evidence" value="ECO:0007669"/>
    <property type="project" value="UniProtKB-KW"/>
</dbReference>
<keyword evidence="4 5" id="KW-0539">Nucleus</keyword>
<evidence type="ECO:0000256" key="3">
    <source>
        <dbReference type="ARBA" id="ARBA00023239"/>
    </source>
</evidence>
<evidence type="ECO:0000256" key="1">
    <source>
        <dbReference type="ARBA" id="ARBA00022722"/>
    </source>
</evidence>
<feature type="active site" description="Proton donor/acceptor" evidence="5">
    <location>
        <position position="241"/>
    </location>
</feature>
<comment type="subcellular location">
    <subcellularLocation>
        <location evidence="5">Nucleus</location>
    </subcellularLocation>
</comment>
<evidence type="ECO:0000256" key="2">
    <source>
        <dbReference type="ARBA" id="ARBA00022801"/>
    </source>
</evidence>
<name>A0A074X3X3_AURPU</name>
<evidence type="ECO:0000256" key="6">
    <source>
        <dbReference type="SAM" id="MobiDB-lite"/>
    </source>
</evidence>
<gene>
    <name evidence="5" type="primary">USB1</name>
    <name evidence="7" type="ORF">M438DRAFT_349117</name>
</gene>
<dbReference type="GO" id="GO:0034477">
    <property type="term" value="P:U6 snRNA 3'-end processing"/>
    <property type="evidence" value="ECO:0007669"/>
    <property type="project" value="UniProtKB-UniRule"/>
</dbReference>
<evidence type="ECO:0000313" key="7">
    <source>
        <dbReference type="EMBL" id="KEQ80093.1"/>
    </source>
</evidence>
<dbReference type="EC" id="3.1.4.-" evidence="5"/>
<dbReference type="STRING" id="1043002.A0A074X3X3"/>
<keyword evidence="3" id="KW-0456">Lyase</keyword>
<dbReference type="AlphaFoldDB" id="A0A074X3X3"/>
<dbReference type="Proteomes" id="UP000030706">
    <property type="component" value="Unassembled WGS sequence"/>
</dbReference>
<dbReference type="InterPro" id="IPR027521">
    <property type="entry name" value="Usb1"/>
</dbReference>
<sequence length="310" mass="34673">MALVSYSDSEEDEEPIAKRSKKDAVNHEDDDLPPLPASFLNLYSSSVRVSNTDDPSLHHGRKRIVKHVEGNWPTHVYLEWLPSPNEHETLTRLLKALPNSTVHSLIETPLQVPLPLHVSLSAPLVLRTESKDTFLDDITEQLKSVVGSLRQPIKVRPASISWHGNEDSSRYFLVLRVQDPQQPQSPSSLTLLNQLLLTSNRIAAKHNQPQLYTKLAQRNSSNPTKATATAENNNDFSPYFHISIGWTLPSTNRNLEDDNLAMQPIVKEILDDLCENMIVSFDAVKVRIGQTVTALPIGGSQTSKKRGLFD</sequence>
<evidence type="ECO:0000256" key="4">
    <source>
        <dbReference type="ARBA" id="ARBA00023242"/>
    </source>
</evidence>
<comment type="similarity">
    <text evidence="5">Belongs to the 2H phosphoesterase superfamily. USB1 family.</text>
</comment>
<dbReference type="Gene3D" id="3.90.1140.10">
    <property type="entry name" value="Cyclic phosphodiesterase"/>
    <property type="match status" value="1"/>
</dbReference>
<dbReference type="PANTHER" id="PTHR13522:SF3">
    <property type="entry name" value="U6 SNRNA PHOSPHODIESTERASE 1"/>
    <property type="match status" value="1"/>
</dbReference>
<dbReference type="HOGENOM" id="CLU_050234_1_0_1"/>